<dbReference type="RefSeq" id="WP_353301275.1">
    <property type="nucleotide sequence ID" value="NZ_BAABWN010000001.1"/>
</dbReference>
<dbReference type="Proteomes" id="UP001465153">
    <property type="component" value="Unassembled WGS sequence"/>
</dbReference>
<dbReference type="NCBIfam" id="TIGR02937">
    <property type="entry name" value="sigma70-ECF"/>
    <property type="match status" value="1"/>
</dbReference>
<dbReference type="PANTHER" id="PTHR43133">
    <property type="entry name" value="RNA POLYMERASE ECF-TYPE SIGMA FACTO"/>
    <property type="match status" value="1"/>
</dbReference>
<dbReference type="InterPro" id="IPR014284">
    <property type="entry name" value="RNA_pol_sigma-70_dom"/>
</dbReference>
<feature type="compositionally biased region" description="Basic and acidic residues" evidence="5">
    <location>
        <begin position="14"/>
        <end position="32"/>
    </location>
</feature>
<dbReference type="SUPFAM" id="SSF88946">
    <property type="entry name" value="Sigma2 domain of RNA polymerase sigma factors"/>
    <property type="match status" value="1"/>
</dbReference>
<comment type="similarity">
    <text evidence="1">Belongs to the sigma-70 factor family. ECF subfamily.</text>
</comment>
<evidence type="ECO:0000259" key="7">
    <source>
        <dbReference type="Pfam" id="PF08281"/>
    </source>
</evidence>
<keyword evidence="3" id="KW-0731">Sigma factor</keyword>
<dbReference type="PANTHER" id="PTHR43133:SF62">
    <property type="entry name" value="RNA POLYMERASE SIGMA FACTOR SIGZ"/>
    <property type="match status" value="1"/>
</dbReference>
<gene>
    <name evidence="8" type="primary">rpoE_1</name>
    <name evidence="8" type="ORF">NBRC116591_01060</name>
</gene>
<evidence type="ECO:0000256" key="2">
    <source>
        <dbReference type="ARBA" id="ARBA00023015"/>
    </source>
</evidence>
<keyword evidence="4" id="KW-0804">Transcription</keyword>
<evidence type="ECO:0000256" key="1">
    <source>
        <dbReference type="ARBA" id="ARBA00010641"/>
    </source>
</evidence>
<evidence type="ECO:0000313" key="8">
    <source>
        <dbReference type="EMBL" id="GAA6166296.1"/>
    </source>
</evidence>
<dbReference type="InterPro" id="IPR039425">
    <property type="entry name" value="RNA_pol_sigma-70-like"/>
</dbReference>
<accession>A0ABQ0A3S5</accession>
<dbReference type="EMBL" id="BAABWN010000001">
    <property type="protein sequence ID" value="GAA6166296.1"/>
    <property type="molecule type" value="Genomic_DNA"/>
</dbReference>
<dbReference type="InterPro" id="IPR007627">
    <property type="entry name" value="RNA_pol_sigma70_r2"/>
</dbReference>
<sequence length="221" mass="25458">MLASNQQQQKRLKIVKDDDHSTEQSNKKPESVEDRWTPLLVSVADKNRAAFEQLFNHFAPLIRGYSRSKPSPTEMTGFADELVQEVMIKIWQKAHSFNPEKASASTWIFTLVRNCRVDMLRRNNRHNNQTLETDDIWPIESEDTPITHLQQSRDQERLFKAAETLPPEQMSVISKVFVEGKTHTETASELGLPLGTVKSRVRLALKKLQVMVTHRINEVDL</sequence>
<dbReference type="CDD" id="cd06171">
    <property type="entry name" value="Sigma70_r4"/>
    <property type="match status" value="1"/>
</dbReference>
<proteinExistence type="inferred from homology"/>
<dbReference type="Pfam" id="PF08281">
    <property type="entry name" value="Sigma70_r4_2"/>
    <property type="match status" value="1"/>
</dbReference>
<dbReference type="Gene3D" id="1.10.1740.10">
    <property type="match status" value="1"/>
</dbReference>
<keyword evidence="2" id="KW-0805">Transcription regulation</keyword>
<comment type="caution">
    <text evidence="8">The sequence shown here is derived from an EMBL/GenBank/DDBJ whole genome shotgun (WGS) entry which is preliminary data.</text>
</comment>
<feature type="region of interest" description="Disordered" evidence="5">
    <location>
        <begin position="1"/>
        <end position="32"/>
    </location>
</feature>
<evidence type="ECO:0000256" key="5">
    <source>
        <dbReference type="SAM" id="MobiDB-lite"/>
    </source>
</evidence>
<evidence type="ECO:0000313" key="9">
    <source>
        <dbReference type="Proteomes" id="UP001465153"/>
    </source>
</evidence>
<feature type="domain" description="RNA polymerase sigma-70 region 2" evidence="6">
    <location>
        <begin position="54"/>
        <end position="125"/>
    </location>
</feature>
<reference evidence="8 9" key="1">
    <citation type="submission" date="2024-04" db="EMBL/GenBank/DDBJ databases">
        <title>Draft genome sequence of Sessilibacter corallicola NBRC 116591.</title>
        <authorList>
            <person name="Miyakawa T."/>
            <person name="Kusuya Y."/>
            <person name="Miura T."/>
        </authorList>
    </citation>
    <scope>NUCLEOTIDE SEQUENCE [LARGE SCALE GENOMIC DNA]</scope>
    <source>
        <strain evidence="8 9">KU-00831-HH</strain>
    </source>
</reference>
<dbReference type="InterPro" id="IPR013325">
    <property type="entry name" value="RNA_pol_sigma_r2"/>
</dbReference>
<dbReference type="InterPro" id="IPR013249">
    <property type="entry name" value="RNA_pol_sigma70_r4_t2"/>
</dbReference>
<evidence type="ECO:0000256" key="4">
    <source>
        <dbReference type="ARBA" id="ARBA00023163"/>
    </source>
</evidence>
<keyword evidence="9" id="KW-1185">Reference proteome</keyword>
<evidence type="ECO:0000259" key="6">
    <source>
        <dbReference type="Pfam" id="PF04542"/>
    </source>
</evidence>
<dbReference type="InterPro" id="IPR013324">
    <property type="entry name" value="RNA_pol_sigma_r3/r4-like"/>
</dbReference>
<dbReference type="Gene3D" id="1.10.10.10">
    <property type="entry name" value="Winged helix-like DNA-binding domain superfamily/Winged helix DNA-binding domain"/>
    <property type="match status" value="1"/>
</dbReference>
<feature type="domain" description="RNA polymerase sigma factor 70 region 4 type 2" evidence="7">
    <location>
        <begin position="157"/>
        <end position="208"/>
    </location>
</feature>
<protein>
    <submittedName>
        <fullName evidence="8">RNA polymerase sigma factor RpoE</fullName>
    </submittedName>
</protein>
<evidence type="ECO:0000256" key="3">
    <source>
        <dbReference type="ARBA" id="ARBA00023082"/>
    </source>
</evidence>
<organism evidence="8 9">
    <name type="scientific">Sessilibacter corallicola</name>
    <dbReference type="NCBI Taxonomy" id="2904075"/>
    <lineage>
        <taxon>Bacteria</taxon>
        <taxon>Pseudomonadati</taxon>
        <taxon>Pseudomonadota</taxon>
        <taxon>Gammaproteobacteria</taxon>
        <taxon>Cellvibrionales</taxon>
        <taxon>Cellvibrionaceae</taxon>
        <taxon>Sessilibacter</taxon>
    </lineage>
</organism>
<dbReference type="Pfam" id="PF04542">
    <property type="entry name" value="Sigma70_r2"/>
    <property type="match status" value="1"/>
</dbReference>
<dbReference type="SUPFAM" id="SSF88659">
    <property type="entry name" value="Sigma3 and sigma4 domains of RNA polymerase sigma factors"/>
    <property type="match status" value="1"/>
</dbReference>
<dbReference type="InterPro" id="IPR036388">
    <property type="entry name" value="WH-like_DNA-bd_sf"/>
</dbReference>
<name>A0ABQ0A3S5_9GAMM</name>